<dbReference type="AlphaFoldDB" id="A0A2T3ALR6"/>
<keyword evidence="2" id="KW-1185">Reference proteome</keyword>
<reference evidence="1 2" key="1">
    <citation type="journal article" date="2018" name="Mycol. Prog.">
        <title>Coniella lustricola, a new species from submerged detritus.</title>
        <authorList>
            <person name="Raudabaugh D.B."/>
            <person name="Iturriaga T."/>
            <person name="Carver A."/>
            <person name="Mondo S."/>
            <person name="Pangilinan J."/>
            <person name="Lipzen A."/>
            <person name="He G."/>
            <person name="Amirebrahimi M."/>
            <person name="Grigoriev I.V."/>
            <person name="Miller A.N."/>
        </authorList>
    </citation>
    <scope>NUCLEOTIDE SEQUENCE [LARGE SCALE GENOMIC DNA]</scope>
    <source>
        <strain evidence="1 2">B22-T-1</strain>
    </source>
</reference>
<dbReference type="Proteomes" id="UP000241462">
    <property type="component" value="Unassembled WGS sequence"/>
</dbReference>
<name>A0A2T3ALR6_9PEZI</name>
<sequence>MASDHRSLHIVVGRTKGPRRWAPTLLLSLLSVMATSEIRAAGISPLENIT</sequence>
<gene>
    <name evidence="1" type="ORF">BD289DRAFT_478762</name>
</gene>
<organism evidence="1 2">
    <name type="scientific">Coniella lustricola</name>
    <dbReference type="NCBI Taxonomy" id="2025994"/>
    <lineage>
        <taxon>Eukaryota</taxon>
        <taxon>Fungi</taxon>
        <taxon>Dikarya</taxon>
        <taxon>Ascomycota</taxon>
        <taxon>Pezizomycotina</taxon>
        <taxon>Sordariomycetes</taxon>
        <taxon>Sordariomycetidae</taxon>
        <taxon>Diaporthales</taxon>
        <taxon>Schizoparmaceae</taxon>
        <taxon>Coniella</taxon>
    </lineage>
</organism>
<dbReference type="EMBL" id="KZ678376">
    <property type="protein sequence ID" value="PSS03304.1"/>
    <property type="molecule type" value="Genomic_DNA"/>
</dbReference>
<accession>A0A2T3ALR6</accession>
<protein>
    <submittedName>
        <fullName evidence="1">Uncharacterized protein</fullName>
    </submittedName>
</protein>
<evidence type="ECO:0000313" key="2">
    <source>
        <dbReference type="Proteomes" id="UP000241462"/>
    </source>
</evidence>
<proteinExistence type="predicted"/>
<dbReference type="InParanoid" id="A0A2T3ALR6"/>
<evidence type="ECO:0000313" key="1">
    <source>
        <dbReference type="EMBL" id="PSS03304.1"/>
    </source>
</evidence>